<organism evidence="1 2">
    <name type="scientific">Ancylostoma ceylanicum</name>
    <dbReference type="NCBI Taxonomy" id="53326"/>
    <lineage>
        <taxon>Eukaryota</taxon>
        <taxon>Metazoa</taxon>
        <taxon>Ecdysozoa</taxon>
        <taxon>Nematoda</taxon>
        <taxon>Chromadorea</taxon>
        <taxon>Rhabditida</taxon>
        <taxon>Rhabditina</taxon>
        <taxon>Rhabditomorpha</taxon>
        <taxon>Strongyloidea</taxon>
        <taxon>Ancylostomatidae</taxon>
        <taxon>Ancylostomatinae</taxon>
        <taxon>Ancylostoma</taxon>
    </lineage>
</organism>
<dbReference type="OrthoDB" id="6335297at2759"/>
<dbReference type="Proteomes" id="UP000024635">
    <property type="component" value="Unassembled WGS sequence"/>
</dbReference>
<comment type="caution">
    <text evidence="1">The sequence shown here is derived from an EMBL/GenBank/DDBJ whole genome shotgun (WGS) entry which is preliminary data.</text>
</comment>
<keyword evidence="2" id="KW-1185">Reference proteome</keyword>
<accession>A0A016V9S3</accession>
<gene>
    <name evidence="1" type="primary">Acey_s0014.g2369</name>
    <name evidence="1" type="ORF">Y032_0014g2369</name>
</gene>
<dbReference type="AlphaFoldDB" id="A0A016V9S3"/>
<name>A0A016V9S3_9BILA</name>
<protein>
    <submittedName>
        <fullName evidence="1">Uncharacterized protein</fullName>
    </submittedName>
</protein>
<proteinExistence type="predicted"/>
<evidence type="ECO:0000313" key="2">
    <source>
        <dbReference type="Proteomes" id="UP000024635"/>
    </source>
</evidence>
<evidence type="ECO:0000313" key="1">
    <source>
        <dbReference type="EMBL" id="EYC24185.1"/>
    </source>
</evidence>
<sequence length="88" mass="10000">MLLIQNIADWMLSSCSVGIFFTGNLLQGRNPVKNSSVEKREGPKSIHIIPEQLHFYLFRNSGTLRRSWKRKLVCSPGFAQLCAHESLP</sequence>
<reference evidence="2" key="1">
    <citation type="journal article" date="2015" name="Nat. Genet.">
        <title>The genome and transcriptome of the zoonotic hookworm Ancylostoma ceylanicum identify infection-specific gene families.</title>
        <authorList>
            <person name="Schwarz E.M."/>
            <person name="Hu Y."/>
            <person name="Antoshechkin I."/>
            <person name="Miller M.M."/>
            <person name="Sternberg P.W."/>
            <person name="Aroian R.V."/>
        </authorList>
    </citation>
    <scope>NUCLEOTIDE SEQUENCE</scope>
    <source>
        <strain evidence="2">HY135</strain>
    </source>
</reference>
<dbReference type="EMBL" id="JARK01001350">
    <property type="protein sequence ID" value="EYC24185.1"/>
    <property type="molecule type" value="Genomic_DNA"/>
</dbReference>